<dbReference type="GO" id="GO:0006814">
    <property type="term" value="P:sodium ion transport"/>
    <property type="evidence" value="ECO:0007669"/>
    <property type="project" value="UniProtKB-KW"/>
</dbReference>
<name>A0A6J2XUB4_SITOR</name>
<feature type="transmembrane region" description="Helical" evidence="12">
    <location>
        <begin position="421"/>
        <end position="444"/>
    </location>
</feature>
<reference evidence="15 16" key="1">
    <citation type="submission" date="2025-04" db="UniProtKB">
        <authorList>
            <consortium name="RefSeq"/>
        </authorList>
    </citation>
    <scope>IDENTIFICATION</scope>
    <source>
        <tissue evidence="15 16">Gonads</tissue>
    </source>
</reference>
<evidence type="ECO:0000259" key="13">
    <source>
        <dbReference type="PROSITE" id="PS50850"/>
    </source>
</evidence>
<protein>
    <recommendedName>
        <fullName evidence="11">Putative inorganic phosphate cotransporter</fullName>
    </recommendedName>
</protein>
<gene>
    <name evidence="15 16 17" type="primary">LOC115880946</name>
</gene>
<dbReference type="PROSITE" id="PS50850">
    <property type="entry name" value="MFS"/>
    <property type="match status" value="1"/>
</dbReference>
<evidence type="ECO:0000256" key="9">
    <source>
        <dbReference type="ARBA" id="ARBA00023201"/>
    </source>
</evidence>
<keyword evidence="9" id="KW-0406">Ion transport</keyword>
<keyword evidence="7" id="KW-0915">Sodium</keyword>
<dbReference type="GO" id="GO:0016020">
    <property type="term" value="C:membrane"/>
    <property type="evidence" value="ECO:0007669"/>
    <property type="project" value="UniProtKB-SubCell"/>
</dbReference>
<evidence type="ECO:0000256" key="11">
    <source>
        <dbReference type="ARBA" id="ARBA00068450"/>
    </source>
</evidence>
<sequence>MVSTKKVSIIGEIYDSDLKNTKHNTQHSTNIEAKVRIDNIESYDTKNIGPRIGTRHVLVVLMFLCITVGFTMRTNLSVAIVAMTDNTTSPNPDVPTYDWKNTSVILSSFFWGYITLQILAGHLAKTYGPKYFLLPAFFISSVAFMLIPTAAARSGSIGVMLCRVFQGVTQGFMFPSADTLLGRWAPAEERSTMGTLVYIGSSCGSVLSSIITGYFSSSWLGWPASFYLFGSLGIAWCVLFLIFGQNSPATHPRITKEEQRYIQASLGQLEDDEVVPTPWRSIIMCRHLWAIVVANVGSSWGYSMLMTQTPTYLSKVMKFDIKSNGLVTAIPYVVGILFGFVFAPIADYLIAKEYLSRTVVRKVFNTFGSNVQALCLIILAYVPQTQLSAVIILAVGNAANAALLVGYAVNHIDLSPRFSGIMQGFSNGTGQGIAIFSPLLVQFVVNDQENQEQWRIIFLTSAVVYISTSLFYVMFSSAVRQEWDGPATEAEAKLERVKKQSVVSLTGF</sequence>
<comment type="subcellular location">
    <subcellularLocation>
        <location evidence="1">Membrane</location>
        <topology evidence="1">Multi-pass membrane protein</topology>
    </subcellularLocation>
</comment>
<evidence type="ECO:0000256" key="3">
    <source>
        <dbReference type="ARBA" id="ARBA00022448"/>
    </source>
</evidence>
<feature type="transmembrane region" description="Helical" evidence="12">
    <location>
        <begin position="456"/>
        <end position="475"/>
    </location>
</feature>
<dbReference type="AlphaFoldDB" id="A0A6J2XUB4"/>
<dbReference type="Pfam" id="PF07690">
    <property type="entry name" value="MFS_1"/>
    <property type="match status" value="1"/>
</dbReference>
<comment type="function">
    <text evidence="10">May be an inorganic phosphate cotransporter.</text>
</comment>
<dbReference type="FunFam" id="1.20.1250.20:FF:000144">
    <property type="entry name" value="Picot, isoform B"/>
    <property type="match status" value="1"/>
</dbReference>
<keyword evidence="9" id="KW-0739">Sodium transport</keyword>
<evidence type="ECO:0000256" key="7">
    <source>
        <dbReference type="ARBA" id="ARBA00023053"/>
    </source>
</evidence>
<feature type="transmembrane region" description="Helical" evidence="12">
    <location>
        <begin position="57"/>
        <end position="83"/>
    </location>
</feature>
<keyword evidence="8 12" id="KW-0472">Membrane</keyword>
<evidence type="ECO:0000256" key="1">
    <source>
        <dbReference type="ARBA" id="ARBA00004141"/>
    </source>
</evidence>
<accession>A0A6J2XUB4</accession>
<comment type="similarity">
    <text evidence="2">Belongs to the major facilitator superfamily. Sodium/anion cotransporter family.</text>
</comment>
<dbReference type="InterPro" id="IPR011701">
    <property type="entry name" value="MFS"/>
</dbReference>
<feature type="transmembrane region" description="Helical" evidence="12">
    <location>
        <begin position="131"/>
        <end position="151"/>
    </location>
</feature>
<dbReference type="SUPFAM" id="SSF103473">
    <property type="entry name" value="MFS general substrate transporter"/>
    <property type="match status" value="1"/>
</dbReference>
<evidence type="ECO:0000256" key="4">
    <source>
        <dbReference type="ARBA" id="ARBA00022692"/>
    </source>
</evidence>
<evidence type="ECO:0000313" key="16">
    <source>
        <dbReference type="RefSeq" id="XP_030754144.1"/>
    </source>
</evidence>
<dbReference type="RefSeq" id="XP_030754143.1">
    <property type="nucleotide sequence ID" value="XM_030898283.1"/>
</dbReference>
<dbReference type="InterPro" id="IPR036259">
    <property type="entry name" value="MFS_trans_sf"/>
</dbReference>
<dbReference type="GO" id="GO:0015293">
    <property type="term" value="F:symporter activity"/>
    <property type="evidence" value="ECO:0007669"/>
    <property type="project" value="UniProtKB-KW"/>
</dbReference>
<keyword evidence="4 12" id="KW-0812">Transmembrane</keyword>
<proteinExistence type="inferred from homology"/>
<dbReference type="InterPro" id="IPR050382">
    <property type="entry name" value="MFS_Na/Anion_cotransporter"/>
</dbReference>
<dbReference type="CDD" id="cd17318">
    <property type="entry name" value="MFS_SLC17"/>
    <property type="match status" value="1"/>
</dbReference>
<feature type="transmembrane region" description="Helical" evidence="12">
    <location>
        <begin position="103"/>
        <end position="124"/>
    </location>
</feature>
<evidence type="ECO:0000256" key="5">
    <source>
        <dbReference type="ARBA" id="ARBA00022847"/>
    </source>
</evidence>
<feature type="transmembrane region" description="Helical" evidence="12">
    <location>
        <begin position="222"/>
        <end position="243"/>
    </location>
</feature>
<feature type="transmembrane region" description="Helical" evidence="12">
    <location>
        <begin position="329"/>
        <end position="351"/>
    </location>
</feature>
<dbReference type="OrthoDB" id="2985014at2759"/>
<feature type="domain" description="Major facilitator superfamily (MFS) profile" evidence="13">
    <location>
        <begin position="57"/>
        <end position="480"/>
    </location>
</feature>
<evidence type="ECO:0000256" key="8">
    <source>
        <dbReference type="ARBA" id="ARBA00023136"/>
    </source>
</evidence>
<dbReference type="Gene3D" id="1.20.1250.20">
    <property type="entry name" value="MFS general substrate transporter like domains"/>
    <property type="match status" value="2"/>
</dbReference>
<dbReference type="RefSeq" id="XP_030754144.1">
    <property type="nucleotide sequence ID" value="XM_030898284.1"/>
</dbReference>
<dbReference type="PANTHER" id="PTHR11662:SF280">
    <property type="entry name" value="FI21844P1-RELATED"/>
    <property type="match status" value="1"/>
</dbReference>
<evidence type="ECO:0000313" key="17">
    <source>
        <dbReference type="RefSeq" id="XP_030754145.1"/>
    </source>
</evidence>
<evidence type="ECO:0000256" key="10">
    <source>
        <dbReference type="ARBA" id="ARBA00054632"/>
    </source>
</evidence>
<keyword evidence="6 12" id="KW-1133">Transmembrane helix</keyword>
<keyword evidence="3" id="KW-0813">Transport</keyword>
<dbReference type="RefSeq" id="XP_030754145.1">
    <property type="nucleotide sequence ID" value="XM_030898285.1"/>
</dbReference>
<evidence type="ECO:0000256" key="12">
    <source>
        <dbReference type="SAM" id="Phobius"/>
    </source>
</evidence>
<dbReference type="PANTHER" id="PTHR11662">
    <property type="entry name" value="SOLUTE CARRIER FAMILY 17"/>
    <property type="match status" value="1"/>
</dbReference>
<dbReference type="GeneID" id="115880946"/>
<evidence type="ECO:0000313" key="15">
    <source>
        <dbReference type="RefSeq" id="XP_030754143.1"/>
    </source>
</evidence>
<feature type="transmembrane region" description="Helical" evidence="12">
    <location>
        <begin position="363"/>
        <end position="382"/>
    </location>
</feature>
<evidence type="ECO:0000256" key="6">
    <source>
        <dbReference type="ARBA" id="ARBA00022989"/>
    </source>
</evidence>
<dbReference type="Proteomes" id="UP000504635">
    <property type="component" value="Unplaced"/>
</dbReference>
<keyword evidence="14" id="KW-1185">Reference proteome</keyword>
<organism evidence="14 16">
    <name type="scientific">Sitophilus oryzae</name>
    <name type="common">Rice weevil</name>
    <name type="synonym">Curculio oryzae</name>
    <dbReference type="NCBI Taxonomy" id="7048"/>
    <lineage>
        <taxon>Eukaryota</taxon>
        <taxon>Metazoa</taxon>
        <taxon>Ecdysozoa</taxon>
        <taxon>Arthropoda</taxon>
        <taxon>Hexapoda</taxon>
        <taxon>Insecta</taxon>
        <taxon>Pterygota</taxon>
        <taxon>Neoptera</taxon>
        <taxon>Endopterygota</taxon>
        <taxon>Coleoptera</taxon>
        <taxon>Polyphaga</taxon>
        <taxon>Cucujiformia</taxon>
        <taxon>Curculionidae</taxon>
        <taxon>Dryophthorinae</taxon>
        <taxon>Sitophilus</taxon>
    </lineage>
</organism>
<evidence type="ECO:0000313" key="14">
    <source>
        <dbReference type="Proteomes" id="UP000504635"/>
    </source>
</evidence>
<feature type="transmembrane region" description="Helical" evidence="12">
    <location>
        <begin position="288"/>
        <end position="309"/>
    </location>
</feature>
<feature type="transmembrane region" description="Helical" evidence="12">
    <location>
        <begin position="388"/>
        <end position="409"/>
    </location>
</feature>
<dbReference type="KEGG" id="soy:115880946"/>
<evidence type="ECO:0000256" key="2">
    <source>
        <dbReference type="ARBA" id="ARBA00008586"/>
    </source>
</evidence>
<dbReference type="GO" id="GO:0006820">
    <property type="term" value="P:monoatomic anion transport"/>
    <property type="evidence" value="ECO:0007669"/>
    <property type="project" value="TreeGrafter"/>
</dbReference>
<dbReference type="InterPro" id="IPR020846">
    <property type="entry name" value="MFS_dom"/>
</dbReference>
<keyword evidence="5" id="KW-0769">Symport</keyword>
<dbReference type="FunFam" id="1.20.1250.20:FF:000003">
    <property type="entry name" value="Solute carrier family 17 member 3"/>
    <property type="match status" value="1"/>
</dbReference>